<gene>
    <name evidence="2" type="ORF">EUAN_05690</name>
</gene>
<organism evidence="2 3">
    <name type="scientific">Andreesenia angusta</name>
    <dbReference type="NCBI Taxonomy" id="39480"/>
    <lineage>
        <taxon>Bacteria</taxon>
        <taxon>Bacillati</taxon>
        <taxon>Bacillota</taxon>
        <taxon>Tissierellia</taxon>
        <taxon>Tissierellales</taxon>
        <taxon>Gottschalkiaceae</taxon>
        <taxon>Andreesenia</taxon>
    </lineage>
</organism>
<dbReference type="RefSeq" id="WP_071061485.1">
    <property type="nucleotide sequence ID" value="NZ_MKIE01000002.1"/>
</dbReference>
<evidence type="ECO:0000313" key="3">
    <source>
        <dbReference type="Proteomes" id="UP000180254"/>
    </source>
</evidence>
<protein>
    <submittedName>
        <fullName evidence="2">Uncharacterized protein</fullName>
    </submittedName>
</protein>
<keyword evidence="3" id="KW-1185">Reference proteome</keyword>
<dbReference type="AlphaFoldDB" id="A0A1S1V8Q2"/>
<reference evidence="2 3" key="1">
    <citation type="submission" date="2016-09" db="EMBL/GenBank/DDBJ databases">
        <title>Genome sequence of Eubacterium angustum.</title>
        <authorList>
            <person name="Poehlein A."/>
            <person name="Daniel R."/>
        </authorList>
    </citation>
    <scope>NUCLEOTIDE SEQUENCE [LARGE SCALE GENOMIC DNA]</scope>
    <source>
        <strain evidence="2 3">DSM 1989</strain>
    </source>
</reference>
<evidence type="ECO:0000256" key="1">
    <source>
        <dbReference type="SAM" id="MobiDB-lite"/>
    </source>
</evidence>
<feature type="compositionally biased region" description="Basic and acidic residues" evidence="1">
    <location>
        <begin position="22"/>
        <end position="31"/>
    </location>
</feature>
<comment type="caution">
    <text evidence="2">The sequence shown here is derived from an EMBL/GenBank/DDBJ whole genome shotgun (WGS) entry which is preliminary data.</text>
</comment>
<feature type="compositionally biased region" description="Basic and acidic residues" evidence="1">
    <location>
        <begin position="39"/>
        <end position="92"/>
    </location>
</feature>
<dbReference type="EMBL" id="MKIE01000002">
    <property type="protein sequence ID" value="OHW62785.1"/>
    <property type="molecule type" value="Genomic_DNA"/>
</dbReference>
<sequence length="115" mass="12892">MGLSPIDMKGFIPKTQELSEAENQRNIRDKSQLVVQQSEQEKKVERDIRQVNDSENAEKARIRKEPDGKPGSRGDGEEKCEDGAQKAPEKNSLEGLNVSVKSDRISVGRKIDMKV</sequence>
<proteinExistence type="predicted"/>
<evidence type="ECO:0000313" key="2">
    <source>
        <dbReference type="EMBL" id="OHW62785.1"/>
    </source>
</evidence>
<name>A0A1S1V8Q2_9FIRM</name>
<dbReference type="Proteomes" id="UP000180254">
    <property type="component" value="Unassembled WGS sequence"/>
</dbReference>
<accession>A0A1S1V8Q2</accession>
<feature type="region of interest" description="Disordered" evidence="1">
    <location>
        <begin position="18"/>
        <end position="97"/>
    </location>
</feature>
<dbReference type="STRING" id="39480.EUAN_05690"/>